<evidence type="ECO:0000313" key="3">
    <source>
        <dbReference type="Proteomes" id="UP000035065"/>
    </source>
</evidence>
<evidence type="ECO:0000259" key="1">
    <source>
        <dbReference type="Pfam" id="PF00501"/>
    </source>
</evidence>
<dbReference type="EMBL" id="AEUD01000004">
    <property type="protein sequence ID" value="EGD55988.1"/>
    <property type="molecule type" value="Genomic_DNA"/>
</dbReference>
<dbReference type="InterPro" id="IPR042099">
    <property type="entry name" value="ANL_N_sf"/>
</dbReference>
<proteinExistence type="predicted"/>
<keyword evidence="2" id="KW-0436">Ligase</keyword>
<name>F1YH73_9ACTN</name>
<dbReference type="PROSITE" id="PS00455">
    <property type="entry name" value="AMP_BINDING"/>
    <property type="match status" value="1"/>
</dbReference>
<dbReference type="Gene3D" id="3.40.50.12780">
    <property type="entry name" value="N-terminal domain of ligase-like"/>
    <property type="match status" value="1"/>
</dbReference>
<reference evidence="2 3" key="1">
    <citation type="journal article" date="2011" name="J. Bacteriol.">
        <title>Draft Genome Sequence of Gordonia neofelifaecis NRRL B-59395, a Cholesterol-Degrading Actinomycete.</title>
        <authorList>
            <person name="Ge F."/>
            <person name="Li W."/>
            <person name="Chen G."/>
            <person name="Liu Y."/>
            <person name="Zhang G."/>
            <person name="Yong B."/>
            <person name="Wang Q."/>
            <person name="Wang N."/>
            <person name="Huang Z."/>
            <person name="Li W."/>
            <person name="Wang J."/>
            <person name="Wu C."/>
            <person name="Xie Q."/>
            <person name="Liu G."/>
        </authorList>
    </citation>
    <scope>NUCLEOTIDE SEQUENCE [LARGE SCALE GENOMIC DNA]</scope>
    <source>
        <strain evidence="2 3">NRRL B-59395</strain>
    </source>
</reference>
<keyword evidence="3" id="KW-1185">Reference proteome</keyword>
<dbReference type="GO" id="GO:0016405">
    <property type="term" value="F:CoA-ligase activity"/>
    <property type="evidence" value="ECO:0007669"/>
    <property type="project" value="TreeGrafter"/>
</dbReference>
<dbReference type="STRING" id="644548.SCNU_07100"/>
<sequence>MTTTATYFPWDNASRGAAPCIRDDDAAYTYAEFAARVEACAEQLSGHGVRDGDVVATFLPNRSELILVMAAAWRIGAAATPVNPAFTVDEAAYQLDDAGVRVIVSDRPIGDRDVIDVADLATAPTQAWQPPATPAPESVALLIYTSGSTGRPKGVQLTHANLRYMATTMAGLQELTPADHALVILPLFHVNAICVTVLTPFIAGAQVSIVPKFSVGGFFADVERLRPTYFSGVPTIYALLVSSPQAAAADLSSLRFGICGAAPISRELLTLIGDRFSFPIFRPLRRFRCTAI</sequence>
<dbReference type="Proteomes" id="UP000035065">
    <property type="component" value="Unassembled WGS sequence"/>
</dbReference>
<dbReference type="eggNOG" id="COG0318">
    <property type="taxonomic scope" value="Bacteria"/>
</dbReference>
<feature type="domain" description="AMP-dependent synthetase/ligase" evidence="1">
    <location>
        <begin position="13"/>
        <end position="272"/>
    </location>
</feature>
<dbReference type="InterPro" id="IPR020845">
    <property type="entry name" value="AMP-binding_CS"/>
</dbReference>
<organism evidence="2 3">
    <name type="scientific">Gordonia neofelifaecis NRRL B-59395</name>
    <dbReference type="NCBI Taxonomy" id="644548"/>
    <lineage>
        <taxon>Bacteria</taxon>
        <taxon>Bacillati</taxon>
        <taxon>Actinomycetota</taxon>
        <taxon>Actinomycetes</taxon>
        <taxon>Mycobacteriales</taxon>
        <taxon>Gordoniaceae</taxon>
        <taxon>Gordonia</taxon>
    </lineage>
</organism>
<dbReference type="Pfam" id="PF00501">
    <property type="entry name" value="AMP-binding"/>
    <property type="match status" value="1"/>
</dbReference>
<dbReference type="SUPFAM" id="SSF56801">
    <property type="entry name" value="Acetyl-CoA synthetase-like"/>
    <property type="match status" value="1"/>
</dbReference>
<gene>
    <name evidence="2" type="ORF">SCNU_07100</name>
</gene>
<comment type="caution">
    <text evidence="2">The sequence shown here is derived from an EMBL/GenBank/DDBJ whole genome shotgun (WGS) entry which is preliminary data.</text>
</comment>
<dbReference type="PANTHER" id="PTHR24096">
    <property type="entry name" value="LONG-CHAIN-FATTY-ACID--COA LIGASE"/>
    <property type="match status" value="1"/>
</dbReference>
<dbReference type="AlphaFoldDB" id="F1YH73"/>
<dbReference type="InterPro" id="IPR000873">
    <property type="entry name" value="AMP-dep_synth/lig_dom"/>
</dbReference>
<protein>
    <submittedName>
        <fullName evidence="2">Fatty-acid--CoA ligase</fullName>
    </submittedName>
</protein>
<evidence type="ECO:0000313" key="2">
    <source>
        <dbReference type="EMBL" id="EGD55988.1"/>
    </source>
</evidence>
<dbReference type="OrthoDB" id="9803968at2"/>
<accession>F1YH73</accession>